<accession>A0A2R6ALT3</accession>
<dbReference type="AlphaFoldDB" id="A0A2R6ALT3"/>
<sequence length="122" mass="13992">MVENMKKIYWVSRHAPLLSQINELKNIFKEDVELIIDPQPFSSAKEIAERYKRSGCSDLVVVAPLSVLMRLVEEEGLHPLWAEMAEVADEKEAEVTVKGKHYRFAGFKRVKGVKLELEPIKV</sequence>
<gene>
    <name evidence="1" type="ORF">B9Q03_10820</name>
</gene>
<reference evidence="1 2" key="1">
    <citation type="submission" date="2017-04" db="EMBL/GenBank/DDBJ databases">
        <title>Novel microbial lineages endemic to geothermal iron-oxide mats fill important gaps in the evolutionary history of Archaea.</title>
        <authorList>
            <person name="Jay Z.J."/>
            <person name="Beam J.P."/>
            <person name="Dlakic M."/>
            <person name="Rusch D.B."/>
            <person name="Kozubal M.A."/>
            <person name="Inskeep W.P."/>
        </authorList>
    </citation>
    <scope>NUCLEOTIDE SEQUENCE [LARGE SCALE GENOMIC DNA]</scope>
    <source>
        <strain evidence="1">OSP_D</strain>
    </source>
</reference>
<comment type="caution">
    <text evidence="1">The sequence shown here is derived from an EMBL/GenBank/DDBJ whole genome shotgun (WGS) entry which is preliminary data.</text>
</comment>
<protein>
    <submittedName>
        <fullName evidence="1">Uncharacterized protein</fullName>
    </submittedName>
</protein>
<dbReference type="EMBL" id="NEXE01000172">
    <property type="protein sequence ID" value="PSN87283.1"/>
    <property type="molecule type" value="Genomic_DNA"/>
</dbReference>
<name>A0A2R6ALT3_9ARCH</name>
<evidence type="ECO:0000313" key="2">
    <source>
        <dbReference type="Proteomes" id="UP000240322"/>
    </source>
</evidence>
<organism evidence="1 2">
    <name type="scientific">Candidatus Marsarchaeota G2 archaeon OSP_D</name>
    <dbReference type="NCBI Taxonomy" id="1978157"/>
    <lineage>
        <taxon>Archaea</taxon>
        <taxon>Candidatus Marsarchaeota</taxon>
        <taxon>Candidatus Marsarchaeota group 2</taxon>
    </lineage>
</organism>
<evidence type="ECO:0000313" key="1">
    <source>
        <dbReference type="EMBL" id="PSN87283.1"/>
    </source>
</evidence>
<dbReference type="Proteomes" id="UP000240322">
    <property type="component" value="Unassembled WGS sequence"/>
</dbReference>
<proteinExistence type="predicted"/>